<reference evidence="15 16" key="1">
    <citation type="submission" date="2024-05" db="EMBL/GenBank/DDBJ databases">
        <authorList>
            <person name="Venkateswaran K."/>
        </authorList>
    </citation>
    <scope>NUCLEOTIDE SEQUENCE [LARGE SCALE GENOMIC DNA]</scope>
    <source>
        <strain evidence="15 16">179-C4-2-HS</strain>
    </source>
</reference>
<evidence type="ECO:0000259" key="14">
    <source>
        <dbReference type="PROSITE" id="PS50885"/>
    </source>
</evidence>
<dbReference type="EMBL" id="JAROBZ020000001">
    <property type="protein sequence ID" value="MFB3168458.1"/>
    <property type="molecule type" value="Genomic_DNA"/>
</dbReference>
<evidence type="ECO:0000259" key="13">
    <source>
        <dbReference type="PROSITE" id="PS50109"/>
    </source>
</evidence>
<evidence type="ECO:0000256" key="11">
    <source>
        <dbReference type="ARBA" id="ARBA00023136"/>
    </source>
</evidence>
<dbReference type="Proteomes" id="UP001241748">
    <property type="component" value="Unassembled WGS sequence"/>
</dbReference>
<keyword evidence="7" id="KW-0547">Nucleotide-binding</keyword>
<comment type="caution">
    <text evidence="15">The sequence shown here is derived from an EMBL/GenBank/DDBJ whole genome shotgun (WGS) entry which is preliminary data.</text>
</comment>
<dbReference type="CDD" id="cd06225">
    <property type="entry name" value="HAMP"/>
    <property type="match status" value="1"/>
</dbReference>
<keyword evidence="8 15" id="KW-0418">Kinase</keyword>
<dbReference type="Gene3D" id="6.10.340.10">
    <property type="match status" value="1"/>
</dbReference>
<dbReference type="SMART" id="SM00387">
    <property type="entry name" value="HATPase_c"/>
    <property type="match status" value="1"/>
</dbReference>
<dbReference type="InterPro" id="IPR050640">
    <property type="entry name" value="Bact_2-comp_sensor_kinase"/>
</dbReference>
<keyword evidence="12" id="KW-0812">Transmembrane</keyword>
<evidence type="ECO:0000313" key="16">
    <source>
        <dbReference type="Proteomes" id="UP001241748"/>
    </source>
</evidence>
<sequence length="574" mass="66362">MRIRLFFYHLKIKDKIFSIMLLLLFVFCIIGVLAFQYFSKMYEDEIYKESAKTLQLTSAVLDKELQKIEQLSFQISTDNFIQNSLKSIIENPKVFETYRTKDKLIEGLVSYATQERYISSLQIIDYYNQTYIAGYNTKIKHNPEEILPLSLSREGANVWIPLENQNKLTAARIIRNKSNLSLDFLGALMITVDMDKLIHGSLKIPSDNGFVIVRDDEIVYRSDFSEFTKYTIPDVENGSGYEVMDIDGKDYLAAFQRSAFSNLTYYHFLPFDNITEQTNIIKIWMVFYLLLMIFLTIFLSRRAAGALSKPLEKLTEKMKQAQKGRIEQSDFSEEKYSNDEVGQLHKDFETMMKKINLLIKENYEKQLMIKETEYRALQAQINPHFLYNTLDSINWAAKINKQPKIYIMAEALGNMMRNIISKRAPLISVKEELQIVENYITIQKYRYNHRLHFTLNSLPDIEHYLIPKLSIQPIVENAIQHGVEVLETGCHITVSISIDDENLKIVVEDTGPGMEEATIGAIFTGKVKPKGTGIGLRNINDRIKLMFGSSYGIHMESKKSKGTKVIITLPCRME</sequence>
<keyword evidence="11 12" id="KW-0472">Membrane</keyword>
<comment type="catalytic activity">
    <reaction evidence="1">
        <text>ATP + protein L-histidine = ADP + protein N-phospho-L-histidine.</text>
        <dbReference type="EC" id="2.7.13.3"/>
    </reaction>
</comment>
<dbReference type="InterPro" id="IPR003660">
    <property type="entry name" value="HAMP_dom"/>
</dbReference>
<keyword evidence="16" id="KW-1185">Reference proteome</keyword>
<evidence type="ECO:0000256" key="7">
    <source>
        <dbReference type="ARBA" id="ARBA00022741"/>
    </source>
</evidence>
<dbReference type="PRINTS" id="PR00344">
    <property type="entry name" value="BCTRLSENSOR"/>
</dbReference>
<evidence type="ECO:0000256" key="5">
    <source>
        <dbReference type="ARBA" id="ARBA00022553"/>
    </source>
</evidence>
<dbReference type="SUPFAM" id="SSF55874">
    <property type="entry name" value="ATPase domain of HSP90 chaperone/DNA topoisomerase II/histidine kinase"/>
    <property type="match status" value="1"/>
</dbReference>
<keyword evidence="4" id="KW-1003">Cell membrane</keyword>
<dbReference type="InterPro" id="IPR003594">
    <property type="entry name" value="HATPase_dom"/>
</dbReference>
<feature type="transmembrane region" description="Helical" evidence="12">
    <location>
        <begin position="16"/>
        <end position="38"/>
    </location>
</feature>
<evidence type="ECO:0000256" key="12">
    <source>
        <dbReference type="SAM" id="Phobius"/>
    </source>
</evidence>
<dbReference type="InterPro" id="IPR036890">
    <property type="entry name" value="HATPase_C_sf"/>
</dbReference>
<evidence type="ECO:0000256" key="4">
    <source>
        <dbReference type="ARBA" id="ARBA00022475"/>
    </source>
</evidence>
<accession>A0ABV4YWM1</accession>
<evidence type="ECO:0000256" key="8">
    <source>
        <dbReference type="ARBA" id="ARBA00022777"/>
    </source>
</evidence>
<keyword evidence="10" id="KW-0902">Two-component regulatory system</keyword>
<gene>
    <name evidence="15" type="ORF">P5G62_015170</name>
</gene>
<keyword evidence="5" id="KW-0597">Phosphoprotein</keyword>
<dbReference type="Gene3D" id="3.30.565.10">
    <property type="entry name" value="Histidine kinase-like ATPase, C-terminal domain"/>
    <property type="match status" value="1"/>
</dbReference>
<evidence type="ECO:0000256" key="6">
    <source>
        <dbReference type="ARBA" id="ARBA00022679"/>
    </source>
</evidence>
<evidence type="ECO:0000256" key="3">
    <source>
        <dbReference type="ARBA" id="ARBA00012438"/>
    </source>
</evidence>
<dbReference type="PROSITE" id="PS50109">
    <property type="entry name" value="HIS_KIN"/>
    <property type="match status" value="1"/>
</dbReference>
<feature type="transmembrane region" description="Helical" evidence="12">
    <location>
        <begin position="281"/>
        <end position="299"/>
    </location>
</feature>
<keyword evidence="6 15" id="KW-0808">Transferase</keyword>
<dbReference type="PANTHER" id="PTHR34220:SF7">
    <property type="entry name" value="SENSOR HISTIDINE KINASE YPDA"/>
    <property type="match status" value="1"/>
</dbReference>
<evidence type="ECO:0000256" key="2">
    <source>
        <dbReference type="ARBA" id="ARBA00004651"/>
    </source>
</evidence>
<dbReference type="EC" id="2.7.13.3" evidence="3"/>
<dbReference type="Pfam" id="PF00672">
    <property type="entry name" value="HAMP"/>
    <property type="match status" value="1"/>
</dbReference>
<dbReference type="PANTHER" id="PTHR34220">
    <property type="entry name" value="SENSOR HISTIDINE KINASE YPDA"/>
    <property type="match status" value="1"/>
</dbReference>
<proteinExistence type="predicted"/>
<dbReference type="InterPro" id="IPR010559">
    <property type="entry name" value="Sig_transdc_His_kin_internal"/>
</dbReference>
<dbReference type="GO" id="GO:0004673">
    <property type="term" value="F:protein histidine kinase activity"/>
    <property type="evidence" value="ECO:0007669"/>
    <property type="project" value="UniProtKB-EC"/>
</dbReference>
<dbReference type="InterPro" id="IPR005467">
    <property type="entry name" value="His_kinase_dom"/>
</dbReference>
<feature type="domain" description="HAMP" evidence="14">
    <location>
        <begin position="305"/>
        <end position="360"/>
    </location>
</feature>
<dbReference type="RefSeq" id="WP_306072983.1">
    <property type="nucleotide sequence ID" value="NZ_JAROBZ020000001.1"/>
</dbReference>
<keyword evidence="9" id="KW-0067">ATP-binding</keyword>
<organism evidence="15 16">
    <name type="scientific">Neobacillus driksii</name>
    <dbReference type="NCBI Taxonomy" id="3035913"/>
    <lineage>
        <taxon>Bacteria</taxon>
        <taxon>Bacillati</taxon>
        <taxon>Bacillota</taxon>
        <taxon>Bacilli</taxon>
        <taxon>Bacillales</taxon>
        <taxon>Bacillaceae</taxon>
        <taxon>Neobacillus</taxon>
    </lineage>
</organism>
<keyword evidence="12" id="KW-1133">Transmembrane helix</keyword>
<evidence type="ECO:0000256" key="10">
    <source>
        <dbReference type="ARBA" id="ARBA00023012"/>
    </source>
</evidence>
<evidence type="ECO:0000256" key="9">
    <source>
        <dbReference type="ARBA" id="ARBA00022840"/>
    </source>
</evidence>
<dbReference type="Pfam" id="PF06580">
    <property type="entry name" value="His_kinase"/>
    <property type="match status" value="1"/>
</dbReference>
<dbReference type="InterPro" id="IPR004358">
    <property type="entry name" value="Sig_transdc_His_kin-like_C"/>
</dbReference>
<feature type="domain" description="Histidine kinase" evidence="13">
    <location>
        <begin position="471"/>
        <end position="573"/>
    </location>
</feature>
<evidence type="ECO:0000256" key="1">
    <source>
        <dbReference type="ARBA" id="ARBA00000085"/>
    </source>
</evidence>
<protein>
    <recommendedName>
        <fullName evidence="3">histidine kinase</fullName>
        <ecNumber evidence="3">2.7.13.3</ecNumber>
    </recommendedName>
</protein>
<comment type="subcellular location">
    <subcellularLocation>
        <location evidence="2">Cell membrane</location>
        <topology evidence="2">Multi-pass membrane protein</topology>
    </subcellularLocation>
</comment>
<dbReference type="Pfam" id="PF02518">
    <property type="entry name" value="HATPase_c"/>
    <property type="match status" value="1"/>
</dbReference>
<name>A0ABV4YWM1_9BACI</name>
<dbReference type="PROSITE" id="PS50885">
    <property type="entry name" value="HAMP"/>
    <property type="match status" value="1"/>
</dbReference>
<evidence type="ECO:0000313" key="15">
    <source>
        <dbReference type="EMBL" id="MFB3168458.1"/>
    </source>
</evidence>